<dbReference type="STRING" id="1286528.NHE_0166"/>
<dbReference type="AlphaFoldDB" id="X5H3J9"/>
<sequence length="44" mass="5063">MKGSNDCRLLTLSKIYKSRALSSTQNPPDRNTMTDLVEYLEKLM</sequence>
<evidence type="ECO:0000313" key="2">
    <source>
        <dbReference type="Proteomes" id="UP000023755"/>
    </source>
</evidence>
<dbReference type="HOGENOM" id="CLU_3219145_0_0_5"/>
<dbReference type="EMBL" id="CP007481">
    <property type="protein sequence ID" value="AHX11131.1"/>
    <property type="molecule type" value="Genomic_DNA"/>
</dbReference>
<dbReference type="KEGG" id="nhm:NHE_0166"/>
<gene>
    <name evidence="1" type="ORF">NHE_0166</name>
</gene>
<dbReference type="Proteomes" id="UP000023755">
    <property type="component" value="Chromosome"/>
</dbReference>
<name>X5H3J9_9RICK</name>
<protein>
    <submittedName>
        <fullName evidence="1">Uncharacterized protein</fullName>
    </submittedName>
</protein>
<evidence type="ECO:0000313" key="1">
    <source>
        <dbReference type="EMBL" id="AHX11131.1"/>
    </source>
</evidence>
<accession>X5H3J9</accession>
<organism evidence="1 2">
    <name type="scientific">Neorickettsia helminthoeca str. Oregon</name>
    <dbReference type="NCBI Taxonomy" id="1286528"/>
    <lineage>
        <taxon>Bacteria</taxon>
        <taxon>Pseudomonadati</taxon>
        <taxon>Pseudomonadota</taxon>
        <taxon>Alphaproteobacteria</taxon>
        <taxon>Rickettsiales</taxon>
        <taxon>Anaplasmataceae</taxon>
        <taxon>Neorickettsia</taxon>
    </lineage>
</organism>
<proteinExistence type="predicted"/>
<reference evidence="1 2" key="1">
    <citation type="submission" date="2014-03" db="EMBL/GenBank/DDBJ databases">
        <title>Sequencing and Comparison of Genomes and Transcriptome Profiles of Human Ehrlichiosis Agents.</title>
        <authorList>
            <person name="Lin M."/>
            <person name="Daugherty S.C."/>
            <person name="Nagaraj S."/>
            <person name="Cheng Z."/>
            <person name="Xiong Q."/>
            <person name="Lin F.-Y."/>
            <person name="Sengamalay N."/>
            <person name="Ott S."/>
            <person name="Godinez A."/>
            <person name="Tallon L.J."/>
            <person name="Sadzewicz L."/>
            <person name="Fraser C.M."/>
            <person name="Dunning Hotopp J.C."/>
            <person name="Rikihisa Y."/>
        </authorList>
    </citation>
    <scope>NUCLEOTIDE SEQUENCE [LARGE SCALE GENOMIC DNA]</scope>
    <source>
        <strain evidence="1 2">Oregon</strain>
    </source>
</reference>
<keyword evidence="2" id="KW-1185">Reference proteome</keyword>